<evidence type="ECO:0000313" key="15">
    <source>
        <dbReference type="RefSeq" id="XP_015262569.1"/>
    </source>
</evidence>
<dbReference type="GeneID" id="107106866"/>
<evidence type="ECO:0000256" key="1">
    <source>
        <dbReference type="ARBA" id="ARBA00004479"/>
    </source>
</evidence>
<dbReference type="InterPro" id="IPR011162">
    <property type="entry name" value="MHC_I/II-like_Ag-recog"/>
</dbReference>
<evidence type="ECO:0000256" key="5">
    <source>
        <dbReference type="ARBA" id="ARBA00022859"/>
    </source>
</evidence>
<evidence type="ECO:0000256" key="10">
    <source>
        <dbReference type="RuleBase" id="RU004439"/>
    </source>
</evidence>
<accession>A0ABM1JM82</accession>
<dbReference type="SUPFAM" id="SSF48726">
    <property type="entry name" value="Immunoglobulin"/>
    <property type="match status" value="1"/>
</dbReference>
<dbReference type="InterPro" id="IPR011161">
    <property type="entry name" value="MHC_I-like_Ag-recog"/>
</dbReference>
<feature type="compositionally biased region" description="Pro residues" evidence="11">
    <location>
        <begin position="116"/>
        <end position="130"/>
    </location>
</feature>
<keyword evidence="14" id="KW-1185">Reference proteome</keyword>
<dbReference type="Pfam" id="PF07654">
    <property type="entry name" value="C1-set"/>
    <property type="match status" value="1"/>
</dbReference>
<evidence type="ECO:0000256" key="7">
    <source>
        <dbReference type="ARBA" id="ARBA00023136"/>
    </source>
</evidence>
<evidence type="ECO:0000313" key="14">
    <source>
        <dbReference type="Proteomes" id="UP000694871"/>
    </source>
</evidence>
<dbReference type="InterPro" id="IPR050208">
    <property type="entry name" value="MHC_class-I_related"/>
</dbReference>
<reference evidence="15" key="1">
    <citation type="submission" date="2025-08" db="UniProtKB">
        <authorList>
            <consortium name="RefSeq"/>
        </authorList>
    </citation>
    <scope>IDENTIFICATION</scope>
</reference>
<comment type="subcellular location">
    <subcellularLocation>
        <location evidence="1">Membrane</location>
        <topology evidence="1">Single-pass type I membrane protein</topology>
    </subcellularLocation>
</comment>
<dbReference type="Proteomes" id="UP000694871">
    <property type="component" value="Unplaced"/>
</dbReference>
<dbReference type="PRINTS" id="PR01638">
    <property type="entry name" value="MHCCLASSI"/>
</dbReference>
<evidence type="ECO:0000256" key="6">
    <source>
        <dbReference type="ARBA" id="ARBA00022989"/>
    </source>
</evidence>
<comment type="similarity">
    <text evidence="10">Belongs to the MHC class I family.</text>
</comment>
<dbReference type="Pfam" id="PF00129">
    <property type="entry name" value="MHC_I"/>
    <property type="match status" value="1"/>
</dbReference>
<evidence type="ECO:0000256" key="12">
    <source>
        <dbReference type="SAM" id="Phobius"/>
    </source>
</evidence>
<dbReference type="InterPro" id="IPR036397">
    <property type="entry name" value="RNaseH_sf"/>
</dbReference>
<keyword evidence="8" id="KW-1015">Disulfide bond</keyword>
<feature type="domain" description="Ig-like" evidence="13">
    <location>
        <begin position="271"/>
        <end position="359"/>
    </location>
</feature>
<name>A0ABM1JM82_GEKJA</name>
<evidence type="ECO:0000256" key="2">
    <source>
        <dbReference type="ARBA" id="ARBA00022451"/>
    </source>
</evidence>
<organism evidence="14 15">
    <name type="scientific">Gekko japonicus</name>
    <name type="common">Schlegel's Japanese gecko</name>
    <dbReference type="NCBI Taxonomy" id="146911"/>
    <lineage>
        <taxon>Eukaryota</taxon>
        <taxon>Metazoa</taxon>
        <taxon>Chordata</taxon>
        <taxon>Craniata</taxon>
        <taxon>Vertebrata</taxon>
        <taxon>Euteleostomi</taxon>
        <taxon>Lepidosauria</taxon>
        <taxon>Squamata</taxon>
        <taxon>Bifurcata</taxon>
        <taxon>Gekkota</taxon>
        <taxon>Gekkonidae</taxon>
        <taxon>Gekkoninae</taxon>
        <taxon>Gekko</taxon>
    </lineage>
</organism>
<dbReference type="PANTHER" id="PTHR16675:SF242">
    <property type="entry name" value="MAJOR HISTOCOMPATIBILITY COMPLEX CLASS I-RELATED GENE PROTEIN"/>
    <property type="match status" value="1"/>
</dbReference>
<gene>
    <name evidence="15" type="primary">LOC107106866</name>
</gene>
<dbReference type="RefSeq" id="XP_015262569.1">
    <property type="nucleotide sequence ID" value="XM_015407083.1"/>
</dbReference>
<evidence type="ECO:0000256" key="8">
    <source>
        <dbReference type="ARBA" id="ARBA00023157"/>
    </source>
</evidence>
<dbReference type="PROSITE" id="PS00290">
    <property type="entry name" value="IG_MHC"/>
    <property type="match status" value="1"/>
</dbReference>
<dbReference type="InterPro" id="IPR037055">
    <property type="entry name" value="MHC_I-like_Ag-recog_sf"/>
</dbReference>
<feature type="transmembrane region" description="Helical" evidence="12">
    <location>
        <begin position="367"/>
        <end position="392"/>
    </location>
</feature>
<evidence type="ECO:0000256" key="4">
    <source>
        <dbReference type="ARBA" id="ARBA00022729"/>
    </source>
</evidence>
<dbReference type="SMART" id="SM00407">
    <property type="entry name" value="IGc1"/>
    <property type="match status" value="1"/>
</dbReference>
<dbReference type="InterPro" id="IPR003006">
    <property type="entry name" value="Ig/MHC_CS"/>
</dbReference>
<protein>
    <submittedName>
        <fullName evidence="15">Class I histocompatibility antigen, F10 alpha chain-like</fullName>
    </submittedName>
</protein>
<keyword evidence="3 12" id="KW-0812">Transmembrane</keyword>
<keyword evidence="4" id="KW-0732">Signal</keyword>
<dbReference type="InterPro" id="IPR036179">
    <property type="entry name" value="Ig-like_dom_sf"/>
</dbReference>
<dbReference type="SUPFAM" id="SSF54452">
    <property type="entry name" value="MHC antigen-recognition domain"/>
    <property type="match status" value="1"/>
</dbReference>
<dbReference type="InterPro" id="IPR001039">
    <property type="entry name" value="MHC_I_a_a1/a2"/>
</dbReference>
<keyword evidence="6 12" id="KW-1133">Transmembrane helix</keyword>
<keyword evidence="2" id="KW-0490">MHC I</keyword>
<dbReference type="InterPro" id="IPR013783">
    <property type="entry name" value="Ig-like_fold"/>
</dbReference>
<dbReference type="Gene3D" id="3.30.500.10">
    <property type="entry name" value="MHC class I-like antigen recognition-like"/>
    <property type="match status" value="1"/>
</dbReference>
<evidence type="ECO:0000256" key="9">
    <source>
        <dbReference type="ARBA" id="ARBA00023180"/>
    </source>
</evidence>
<dbReference type="PANTHER" id="PTHR16675">
    <property type="entry name" value="MHC CLASS I-RELATED"/>
    <property type="match status" value="1"/>
</dbReference>
<sequence length="409" mass="45787">MVRTTKETLSKLDSKDWNYKLAVFLFGQRTTPHTETGRSPAELLMGHRLTSQLDRLHPDRAPEVEPTTESYEATRGFFPEDPVYAKNYGQGPPWVPARVVRDLEPQGFEEALAHAPEPPNPASGPAPPPGTSGIAAAGNATADRPATATKGSPEQYPGTLPFRKAQEGPRIPPGLWVHTWQVMYGCEVGPEGRFRGGHQQYAYNGEDFIALDRETVTWTARVPQAEETKRRWEGEMQYAQHTKDYQEGTCVEWLWRYLGYGNETLLRTEAPVVRLARKKGYDGQETLFCQLHGIYPKGIEVTWTKDGEDRMAETMTGGVVPNSDGTYNTWLSIEVDPKEKDRYQCRVGHDSLLEPLDLAWEEPASNFWLIVGVVIVGVVLAALLLGAGVAFYMRQRRRPEGDYNAAPVE</sequence>
<proteinExistence type="inferred from homology"/>
<evidence type="ECO:0000256" key="11">
    <source>
        <dbReference type="SAM" id="MobiDB-lite"/>
    </source>
</evidence>
<feature type="region of interest" description="Disordered" evidence="11">
    <location>
        <begin position="113"/>
        <end position="168"/>
    </location>
</feature>
<dbReference type="Gene3D" id="2.60.40.10">
    <property type="entry name" value="Immunoglobulins"/>
    <property type="match status" value="1"/>
</dbReference>
<dbReference type="PROSITE" id="PS50835">
    <property type="entry name" value="IG_LIKE"/>
    <property type="match status" value="1"/>
</dbReference>
<dbReference type="Gene3D" id="3.30.420.10">
    <property type="entry name" value="Ribonuclease H-like superfamily/Ribonuclease H"/>
    <property type="match status" value="1"/>
</dbReference>
<evidence type="ECO:0000259" key="13">
    <source>
        <dbReference type="PROSITE" id="PS50835"/>
    </source>
</evidence>
<dbReference type="InterPro" id="IPR007110">
    <property type="entry name" value="Ig-like_dom"/>
</dbReference>
<keyword evidence="5" id="KW-0391">Immunity</keyword>
<dbReference type="InterPro" id="IPR003597">
    <property type="entry name" value="Ig_C1-set"/>
</dbReference>
<evidence type="ECO:0000256" key="3">
    <source>
        <dbReference type="ARBA" id="ARBA00022692"/>
    </source>
</evidence>
<keyword evidence="7 12" id="KW-0472">Membrane</keyword>
<keyword evidence="9" id="KW-0325">Glycoprotein</keyword>